<keyword evidence="6" id="KW-1185">Reference proteome</keyword>
<name>B0C9L4_ACAM1</name>
<evidence type="ECO:0000256" key="2">
    <source>
        <dbReference type="ARBA" id="ARBA00023002"/>
    </source>
</evidence>
<dbReference type="GO" id="GO:0016491">
    <property type="term" value="F:oxidoreductase activity"/>
    <property type="evidence" value="ECO:0007669"/>
    <property type="project" value="UniProtKB-KW"/>
</dbReference>
<dbReference type="Gene3D" id="3.30.360.10">
    <property type="entry name" value="Dihydrodipicolinate Reductase, domain 2"/>
    <property type="match status" value="1"/>
</dbReference>
<feature type="domain" description="Gfo/Idh/MocA-like oxidoreductase C-terminal" evidence="4">
    <location>
        <begin position="142"/>
        <end position="365"/>
    </location>
</feature>
<proteinExistence type="inferred from homology"/>
<dbReference type="GO" id="GO:0000166">
    <property type="term" value="F:nucleotide binding"/>
    <property type="evidence" value="ECO:0007669"/>
    <property type="project" value="InterPro"/>
</dbReference>
<dbReference type="InterPro" id="IPR004104">
    <property type="entry name" value="Gfo/Idh/MocA-like_OxRdtase_C"/>
</dbReference>
<evidence type="ECO:0000259" key="3">
    <source>
        <dbReference type="Pfam" id="PF01408"/>
    </source>
</evidence>
<dbReference type="PANTHER" id="PTHR43818">
    <property type="entry name" value="BCDNA.GH03377"/>
    <property type="match status" value="1"/>
</dbReference>
<reference evidence="5 6" key="1">
    <citation type="journal article" date="2008" name="Proc. Natl. Acad. Sci. U.S.A.">
        <title>Niche adaptation and genome expansion in the chlorophyll d-producing cyanobacterium Acaryochloris marina.</title>
        <authorList>
            <person name="Swingley W.D."/>
            <person name="Chen M."/>
            <person name="Cheung P.C."/>
            <person name="Conrad A.L."/>
            <person name="Dejesa L.C."/>
            <person name="Hao J."/>
            <person name="Honchak B.M."/>
            <person name="Karbach L.E."/>
            <person name="Kurdoglu A."/>
            <person name="Lahiri S."/>
            <person name="Mastrian S.D."/>
            <person name="Miyashita H."/>
            <person name="Page L."/>
            <person name="Ramakrishna P."/>
            <person name="Satoh S."/>
            <person name="Sattley W.M."/>
            <person name="Shimada Y."/>
            <person name="Taylor H.L."/>
            <person name="Tomo T."/>
            <person name="Tsuchiya T."/>
            <person name="Wang Z.T."/>
            <person name="Raymond J."/>
            <person name="Mimuro M."/>
            <person name="Blankenship R.E."/>
            <person name="Touchman J.W."/>
        </authorList>
    </citation>
    <scope>NUCLEOTIDE SEQUENCE [LARGE SCALE GENOMIC DNA]</scope>
    <source>
        <strain evidence="6">MBIC 11017</strain>
    </source>
</reference>
<protein>
    <submittedName>
        <fullName evidence="5">Oxidoreductase, NAD-binding, putative</fullName>
    </submittedName>
</protein>
<dbReference type="STRING" id="329726.AM1_5200"/>
<dbReference type="InterPro" id="IPR050463">
    <property type="entry name" value="Gfo/Idh/MocA_oxidrdct_glycsds"/>
</dbReference>
<dbReference type="Gene3D" id="3.40.50.720">
    <property type="entry name" value="NAD(P)-binding Rossmann-like Domain"/>
    <property type="match status" value="1"/>
</dbReference>
<gene>
    <name evidence="5" type="ordered locus">AM1_5200</name>
</gene>
<keyword evidence="2" id="KW-0560">Oxidoreductase</keyword>
<dbReference type="InterPro" id="IPR036291">
    <property type="entry name" value="NAD(P)-bd_dom_sf"/>
</dbReference>
<dbReference type="HOGENOM" id="CLU_023194_17_2_3"/>
<evidence type="ECO:0000313" key="6">
    <source>
        <dbReference type="Proteomes" id="UP000000268"/>
    </source>
</evidence>
<dbReference type="Pfam" id="PF02894">
    <property type="entry name" value="GFO_IDH_MocA_C"/>
    <property type="match status" value="1"/>
</dbReference>
<accession>B0C9L4</accession>
<dbReference type="PANTHER" id="PTHR43818:SF11">
    <property type="entry name" value="BCDNA.GH03377"/>
    <property type="match status" value="1"/>
</dbReference>
<evidence type="ECO:0000313" key="5">
    <source>
        <dbReference type="EMBL" id="ABW30162.1"/>
    </source>
</evidence>
<dbReference type="Proteomes" id="UP000000268">
    <property type="component" value="Chromosome"/>
</dbReference>
<dbReference type="eggNOG" id="COG0673">
    <property type="taxonomic scope" value="Bacteria"/>
</dbReference>
<dbReference type="SUPFAM" id="SSF55347">
    <property type="entry name" value="Glyceraldehyde-3-phosphate dehydrogenase-like, C-terminal domain"/>
    <property type="match status" value="1"/>
</dbReference>
<organism evidence="5 6">
    <name type="scientific">Acaryochloris marina (strain MBIC 11017)</name>
    <dbReference type="NCBI Taxonomy" id="329726"/>
    <lineage>
        <taxon>Bacteria</taxon>
        <taxon>Bacillati</taxon>
        <taxon>Cyanobacteriota</taxon>
        <taxon>Cyanophyceae</taxon>
        <taxon>Acaryochloridales</taxon>
        <taxon>Acaryochloridaceae</taxon>
        <taxon>Acaryochloris</taxon>
    </lineage>
</organism>
<sequence>MSAEHASQSAIGVAIVGTGFGQKVHIPAFRDFPGTQLLAVYNRDADKASAIASANNIPFASNNLAEILEKPNIQGVSISTPPFQHYEMAEMVLNSGKHLFLEKPTTLNAGDARKLYHLMQKQNLQATLNFEFRFVPAWMQLKTLLTQNYVGQTRLIKIDWLVPGRADPNRPWSWHASKELGGGSLGALASHTFDYVAWLFGPVKRLCARLITTIPARPDPDSGKAKPVDADDTCVLMLELQNGCTCQINISATTYSGRGHWVEIYGDRGTLVLGSQNPKDYIHGFQLQGSQSGAELQDLPISDWLQFKQTYPDGRIAPTMRVVEHWVEMIQKGQATAPSLKEGIYSQLLMDLAHQSHQQAAWVDVPGIDSFLAES</sequence>
<dbReference type="Pfam" id="PF01408">
    <property type="entry name" value="GFO_IDH_MocA"/>
    <property type="match status" value="1"/>
</dbReference>
<dbReference type="OrthoDB" id="9815825at2"/>
<dbReference type="KEGG" id="amr:AM1_5200"/>
<dbReference type="InterPro" id="IPR000683">
    <property type="entry name" value="Gfo/Idh/MocA-like_OxRdtase_N"/>
</dbReference>
<feature type="domain" description="Gfo/Idh/MocA-like oxidoreductase N-terminal" evidence="3">
    <location>
        <begin position="11"/>
        <end position="129"/>
    </location>
</feature>
<dbReference type="EMBL" id="CP000828">
    <property type="protein sequence ID" value="ABW30162.1"/>
    <property type="molecule type" value="Genomic_DNA"/>
</dbReference>
<comment type="similarity">
    <text evidence="1">Belongs to the Gfo/Idh/MocA family.</text>
</comment>
<dbReference type="RefSeq" id="WP_012165423.1">
    <property type="nucleotide sequence ID" value="NC_009925.1"/>
</dbReference>
<evidence type="ECO:0000259" key="4">
    <source>
        <dbReference type="Pfam" id="PF02894"/>
    </source>
</evidence>
<dbReference type="AlphaFoldDB" id="B0C9L4"/>
<evidence type="ECO:0000256" key="1">
    <source>
        <dbReference type="ARBA" id="ARBA00010928"/>
    </source>
</evidence>
<dbReference type="SUPFAM" id="SSF51735">
    <property type="entry name" value="NAD(P)-binding Rossmann-fold domains"/>
    <property type="match status" value="1"/>
</dbReference>